<name>A0A151WF70_9HYME</name>
<organism evidence="2 3">
    <name type="scientific">Mycetomoellerius zeteki</name>
    <dbReference type="NCBI Taxonomy" id="64791"/>
    <lineage>
        <taxon>Eukaryota</taxon>
        <taxon>Metazoa</taxon>
        <taxon>Ecdysozoa</taxon>
        <taxon>Arthropoda</taxon>
        <taxon>Hexapoda</taxon>
        <taxon>Insecta</taxon>
        <taxon>Pterygota</taxon>
        <taxon>Neoptera</taxon>
        <taxon>Endopterygota</taxon>
        <taxon>Hymenoptera</taxon>
        <taxon>Apocrita</taxon>
        <taxon>Aculeata</taxon>
        <taxon>Formicoidea</taxon>
        <taxon>Formicidae</taxon>
        <taxon>Myrmicinae</taxon>
        <taxon>Mycetomoellerius</taxon>
    </lineage>
</organism>
<feature type="region of interest" description="Disordered" evidence="1">
    <location>
        <begin position="163"/>
        <end position="220"/>
    </location>
</feature>
<keyword evidence="3" id="KW-1185">Reference proteome</keyword>
<dbReference type="Proteomes" id="UP000075809">
    <property type="component" value="Unassembled WGS sequence"/>
</dbReference>
<protein>
    <submittedName>
        <fullName evidence="2">Uncharacterized protein</fullName>
    </submittedName>
</protein>
<evidence type="ECO:0000313" key="2">
    <source>
        <dbReference type="EMBL" id="KYQ46478.1"/>
    </source>
</evidence>
<dbReference type="AlphaFoldDB" id="A0A151WF70"/>
<feature type="compositionally biased region" description="Basic and acidic residues" evidence="1">
    <location>
        <begin position="164"/>
        <end position="184"/>
    </location>
</feature>
<feature type="compositionally biased region" description="Basic and acidic residues" evidence="1">
    <location>
        <begin position="197"/>
        <end position="213"/>
    </location>
</feature>
<dbReference type="EMBL" id="KQ983227">
    <property type="protein sequence ID" value="KYQ46478.1"/>
    <property type="molecule type" value="Genomic_DNA"/>
</dbReference>
<accession>A0A151WF70</accession>
<sequence length="517" mass="58674">MAEEKRKISAPSICAHGMGLSLDVPAICIQRKRGLSFRGLGLAYSARKATFLGALRENDGVIKLWFRIERERKIFRTSLLIDVEDMRECACASHQGNIEGVAMERPLRYSTPEVPHGTPAGLGRAWHSKEYPRNDPDSSLPVPLWHQKDLFLASLVPSVSIVHGGKESRKRAASEINASDERRLKTPPSTPQFRQRGAQDRRWATSDDKDPFPEFKPTPPTAILQGMNTEIDSANAMMVERKARLNREFRCRNLTNDRVLNRNNHPTNRLLSLSLVDGVVNLTNIPETQQTTKRRNESQIAVWHPAQFKTFRKLAPLLSPEKPNCRKSRRRLSRDLRADDIAVSPSPSTRFYRFIRFVSRSTRGHRGRSMGFKCTSLRSLKSRSELGHKRQNLSAGLRKARNSHAYMCVSTMYGKGMAALRLSTTKLGNEPSRRPGLLPNKIYIRIRGMLLFILAPPYIILEASSSTHYHSYFSVIIPPQSAKSLIYCRSLTFQGIIHRGHVSAFFACLRKRLDRKV</sequence>
<gene>
    <name evidence="2" type="ORF">ALC60_14575</name>
</gene>
<feature type="compositionally biased region" description="Basic and acidic residues" evidence="1">
    <location>
        <begin position="127"/>
        <end position="136"/>
    </location>
</feature>
<evidence type="ECO:0000313" key="3">
    <source>
        <dbReference type="Proteomes" id="UP000075809"/>
    </source>
</evidence>
<proteinExistence type="predicted"/>
<evidence type="ECO:0000256" key="1">
    <source>
        <dbReference type="SAM" id="MobiDB-lite"/>
    </source>
</evidence>
<feature type="region of interest" description="Disordered" evidence="1">
    <location>
        <begin position="112"/>
        <end position="137"/>
    </location>
</feature>
<reference evidence="2 3" key="1">
    <citation type="submission" date="2015-09" db="EMBL/GenBank/DDBJ databases">
        <title>Trachymyrmex zeteki WGS genome.</title>
        <authorList>
            <person name="Nygaard S."/>
            <person name="Hu H."/>
            <person name="Boomsma J."/>
            <person name="Zhang G."/>
        </authorList>
    </citation>
    <scope>NUCLEOTIDE SEQUENCE [LARGE SCALE GENOMIC DNA]</scope>
    <source>
        <strain evidence="2">Tzet28-1</strain>
        <tissue evidence="2">Whole body</tissue>
    </source>
</reference>